<proteinExistence type="predicted"/>
<sequence>MLTNSFLVLIAGTTLTDTRTTLDTTSVTSSPADTHIVAIDLKAYVLSQNGENEDVIFEAISNFISQTLHQLNCEGCSSTIRQIKRT</sequence>
<organism evidence="2 3">
    <name type="scientific">Perca flavescens</name>
    <name type="common">American yellow perch</name>
    <name type="synonym">Morone flavescens</name>
    <dbReference type="NCBI Taxonomy" id="8167"/>
    <lineage>
        <taxon>Eukaryota</taxon>
        <taxon>Metazoa</taxon>
        <taxon>Chordata</taxon>
        <taxon>Craniata</taxon>
        <taxon>Vertebrata</taxon>
        <taxon>Euteleostomi</taxon>
        <taxon>Actinopterygii</taxon>
        <taxon>Neopterygii</taxon>
        <taxon>Teleostei</taxon>
        <taxon>Neoteleostei</taxon>
        <taxon>Acanthomorphata</taxon>
        <taxon>Eupercaria</taxon>
        <taxon>Perciformes</taxon>
        <taxon>Percoidei</taxon>
        <taxon>Percidae</taxon>
        <taxon>Percinae</taxon>
        <taxon>Perca</taxon>
    </lineage>
</organism>
<name>A0A484CPF1_PERFV</name>
<protein>
    <recommendedName>
        <fullName evidence="4">SEA domain-containing protein</fullName>
    </recommendedName>
</protein>
<keyword evidence="3" id="KW-1185">Reference proteome</keyword>
<reference evidence="2 3" key="1">
    <citation type="submission" date="2019-01" db="EMBL/GenBank/DDBJ databases">
        <title>A chromosome-scale genome assembly of the yellow perch, Perca flavescens.</title>
        <authorList>
            <person name="Feron R."/>
            <person name="Morvezen R."/>
            <person name="Bestin A."/>
            <person name="Haffray P."/>
            <person name="Klopp C."/>
            <person name="Zahm M."/>
            <person name="Cabau C."/>
            <person name="Roques C."/>
            <person name="Donnadieu C."/>
            <person name="Bouchez O."/>
            <person name="Christie M."/>
            <person name="Larson W."/>
            <person name="Guiguen Y."/>
        </authorList>
    </citation>
    <scope>NUCLEOTIDE SEQUENCE [LARGE SCALE GENOMIC DNA]</scope>
    <source>
        <strain evidence="2">YP-PL-M2</strain>
        <tissue evidence="2">Blood</tissue>
    </source>
</reference>
<evidence type="ECO:0000313" key="3">
    <source>
        <dbReference type="Proteomes" id="UP000295070"/>
    </source>
</evidence>
<keyword evidence="1" id="KW-0732">Signal</keyword>
<accession>A0A484CPF1</accession>
<dbReference type="EMBL" id="SCKG01000012">
    <property type="protein sequence ID" value="TDH05482.1"/>
    <property type="molecule type" value="Genomic_DNA"/>
</dbReference>
<gene>
    <name evidence="2" type="ORF">EPR50_G00122880</name>
</gene>
<evidence type="ECO:0008006" key="4">
    <source>
        <dbReference type="Google" id="ProtNLM"/>
    </source>
</evidence>
<feature type="signal peptide" evidence="1">
    <location>
        <begin position="1"/>
        <end position="18"/>
    </location>
</feature>
<feature type="chain" id="PRO_5019733149" description="SEA domain-containing protein" evidence="1">
    <location>
        <begin position="19"/>
        <end position="86"/>
    </location>
</feature>
<comment type="caution">
    <text evidence="2">The sequence shown here is derived from an EMBL/GenBank/DDBJ whole genome shotgun (WGS) entry which is preliminary data.</text>
</comment>
<evidence type="ECO:0000313" key="2">
    <source>
        <dbReference type="EMBL" id="TDH05482.1"/>
    </source>
</evidence>
<dbReference type="AlphaFoldDB" id="A0A484CPF1"/>
<evidence type="ECO:0000256" key="1">
    <source>
        <dbReference type="SAM" id="SignalP"/>
    </source>
</evidence>
<dbReference type="Proteomes" id="UP000295070">
    <property type="component" value="Chromosome 12"/>
</dbReference>